<comment type="caution">
    <text evidence="1">The sequence shown here is derived from an EMBL/GenBank/DDBJ whole genome shotgun (WGS) entry which is preliminary data.</text>
</comment>
<gene>
    <name evidence="1" type="ORF">T07_13279</name>
</gene>
<accession>A0A0V0RHR2</accession>
<proteinExistence type="predicted"/>
<organism evidence="1 2">
    <name type="scientific">Trichinella nelsoni</name>
    <dbReference type="NCBI Taxonomy" id="6336"/>
    <lineage>
        <taxon>Eukaryota</taxon>
        <taxon>Metazoa</taxon>
        <taxon>Ecdysozoa</taxon>
        <taxon>Nematoda</taxon>
        <taxon>Enoplea</taxon>
        <taxon>Dorylaimia</taxon>
        <taxon>Trichinellida</taxon>
        <taxon>Trichinellidae</taxon>
        <taxon>Trichinella</taxon>
    </lineage>
</organism>
<dbReference type="Proteomes" id="UP000054630">
    <property type="component" value="Unassembled WGS sequence"/>
</dbReference>
<dbReference type="EMBL" id="JYDL01000175">
    <property type="protein sequence ID" value="KRX13986.1"/>
    <property type="molecule type" value="Genomic_DNA"/>
</dbReference>
<sequence>MSLIKVLRRSRANPEELRTVLCESRRELTIALDDRGDRADDDMALTPAYFFIGRELSSLPNTDRHCQPVSGDSRSLALLHRRWRHQKKMVDHLRSRCKQEYLVTLSARGKGASTTA</sequence>
<keyword evidence="2" id="KW-1185">Reference proteome</keyword>
<evidence type="ECO:0000313" key="1">
    <source>
        <dbReference type="EMBL" id="KRX13986.1"/>
    </source>
</evidence>
<evidence type="ECO:0000313" key="2">
    <source>
        <dbReference type="Proteomes" id="UP000054630"/>
    </source>
</evidence>
<protein>
    <submittedName>
        <fullName evidence="1">Uncharacterized protein</fullName>
    </submittedName>
</protein>
<dbReference type="STRING" id="6336.A0A0V0RHR2"/>
<dbReference type="AlphaFoldDB" id="A0A0V0RHR2"/>
<reference evidence="1 2" key="1">
    <citation type="submission" date="2015-01" db="EMBL/GenBank/DDBJ databases">
        <title>Evolution of Trichinella species and genotypes.</title>
        <authorList>
            <person name="Korhonen P.K."/>
            <person name="Edoardo P."/>
            <person name="Giuseppe L.R."/>
            <person name="Gasser R.B."/>
        </authorList>
    </citation>
    <scope>NUCLEOTIDE SEQUENCE [LARGE SCALE GENOMIC DNA]</scope>
    <source>
        <strain evidence="1">ISS37</strain>
    </source>
</reference>
<name>A0A0V0RHR2_9BILA</name>